<evidence type="ECO:0000313" key="2">
    <source>
        <dbReference type="Proteomes" id="UP000292082"/>
    </source>
</evidence>
<name>A0A4Q9PH01_9APHY</name>
<dbReference type="Proteomes" id="UP000292082">
    <property type="component" value="Unassembled WGS sequence"/>
</dbReference>
<dbReference type="EMBL" id="ML145276">
    <property type="protein sequence ID" value="TBU51926.1"/>
    <property type="molecule type" value="Genomic_DNA"/>
</dbReference>
<organism evidence="1 2">
    <name type="scientific">Dichomitus squalens</name>
    <dbReference type="NCBI Taxonomy" id="114155"/>
    <lineage>
        <taxon>Eukaryota</taxon>
        <taxon>Fungi</taxon>
        <taxon>Dikarya</taxon>
        <taxon>Basidiomycota</taxon>
        <taxon>Agaricomycotina</taxon>
        <taxon>Agaricomycetes</taxon>
        <taxon>Polyporales</taxon>
        <taxon>Polyporaceae</taxon>
        <taxon>Dichomitus</taxon>
    </lineage>
</organism>
<evidence type="ECO:0000313" key="1">
    <source>
        <dbReference type="EMBL" id="TBU51926.1"/>
    </source>
</evidence>
<dbReference type="AlphaFoldDB" id="A0A4Q9PH01"/>
<sequence length="161" mass="18142">MTKQDCRAALTIREHTNSVLSPHSLMRAILNVTLLEPSEKLAFETDCRWKRSAGPTQIVNLGEIFICEPLLAALSSWSMQSIAISRSSLARHGFSQTLSYNHRPTNDFRMHHFYDSVKLRSHITGAHMCIDAPLHAWSRQISTAPSVPTVYTIITVCYSML</sequence>
<reference evidence="1 2" key="1">
    <citation type="submission" date="2019-01" db="EMBL/GenBank/DDBJ databases">
        <title>Draft genome sequences of three monokaryotic isolates of the white-rot basidiomycete fungus Dichomitus squalens.</title>
        <authorList>
            <consortium name="DOE Joint Genome Institute"/>
            <person name="Lopez S.C."/>
            <person name="Andreopoulos B."/>
            <person name="Pangilinan J."/>
            <person name="Lipzen A."/>
            <person name="Riley R."/>
            <person name="Ahrendt S."/>
            <person name="Ng V."/>
            <person name="Barry K."/>
            <person name="Daum C."/>
            <person name="Grigoriev I.V."/>
            <person name="Hilden K.S."/>
            <person name="Makela M.R."/>
            <person name="de Vries R.P."/>
        </authorList>
    </citation>
    <scope>NUCLEOTIDE SEQUENCE [LARGE SCALE GENOMIC DNA]</scope>
    <source>
        <strain evidence="1 2">CBS 464.89</strain>
    </source>
</reference>
<protein>
    <submittedName>
        <fullName evidence="1">Uncharacterized protein</fullName>
    </submittedName>
</protein>
<proteinExistence type="predicted"/>
<gene>
    <name evidence="1" type="ORF">BD310DRAFT_275173</name>
</gene>
<keyword evidence="2" id="KW-1185">Reference proteome</keyword>
<accession>A0A4Q9PH01</accession>